<feature type="non-terminal residue" evidence="3">
    <location>
        <position position="395"/>
    </location>
</feature>
<dbReference type="Proteomes" id="UP000191612">
    <property type="component" value="Unassembled WGS sequence"/>
</dbReference>
<dbReference type="EMBL" id="MDYO01000108">
    <property type="protein sequence ID" value="OQD85146.1"/>
    <property type="molecule type" value="Genomic_DNA"/>
</dbReference>
<comment type="caution">
    <text evidence="3">The sequence shown here is derived from an EMBL/GenBank/DDBJ whole genome shotgun (WGS) entry which is preliminary data.</text>
</comment>
<protein>
    <recommendedName>
        <fullName evidence="5">Ig-like domain-containing protein</fullName>
    </recommendedName>
</protein>
<evidence type="ECO:0000256" key="1">
    <source>
        <dbReference type="SAM" id="MobiDB-lite"/>
    </source>
</evidence>
<evidence type="ECO:0008006" key="5">
    <source>
        <dbReference type="Google" id="ProtNLM"/>
    </source>
</evidence>
<sequence>MRILIVLLNLSFIVSAQLSVGSSSYAKKCFKFHSKEGPIGSAQKATFQCGSYPTEADFTPVASAQDADSCAIASLDGWEGATWSEISGTEVRCNLFKNSVGVDRTDANVMMISRPISASPRDLKDFICSPDNQAHGSPPQKFIPPNIAITYHCDTVLEDGNWFVEEDAHDPDSCALACKRRTDTTSVECSGSIWDDALSPPCRTVTQCSGTRSRDGPLYMSYEEADMSFGSTTPPVPGGGDSSNTPHVPGGGDSSNTPHVPGGGGSSNTPHVPGGGGSSNTPHVPGGGGSSNTPHVPGGGDSSNTPHVPGGGGSSNNPHVPDGDSSSNTPHVPGGGDSSNTPHVPGGGGSSNTPHVPGGGGSSNTPHVPGGGGSSNTPHVPGGGDSSNTPHVPGG</sequence>
<keyword evidence="2" id="KW-0732">Signal</keyword>
<proteinExistence type="predicted"/>
<reference evidence="4" key="1">
    <citation type="journal article" date="2017" name="Nat. Microbiol.">
        <title>Global analysis of biosynthetic gene clusters reveals vast potential of secondary metabolite production in Penicillium species.</title>
        <authorList>
            <person name="Nielsen J.C."/>
            <person name="Grijseels S."/>
            <person name="Prigent S."/>
            <person name="Ji B."/>
            <person name="Dainat J."/>
            <person name="Nielsen K.F."/>
            <person name="Frisvad J.C."/>
            <person name="Workman M."/>
            <person name="Nielsen J."/>
        </authorList>
    </citation>
    <scope>NUCLEOTIDE SEQUENCE [LARGE SCALE GENOMIC DNA]</scope>
    <source>
        <strain evidence="4">IBT 29525</strain>
    </source>
</reference>
<accession>A0A1V6Q8L6</accession>
<feature type="region of interest" description="Disordered" evidence="1">
    <location>
        <begin position="227"/>
        <end position="395"/>
    </location>
</feature>
<name>A0A1V6Q8L6_9EURO</name>
<keyword evidence="4" id="KW-1185">Reference proteome</keyword>
<evidence type="ECO:0000256" key="2">
    <source>
        <dbReference type="SAM" id="SignalP"/>
    </source>
</evidence>
<feature type="signal peptide" evidence="2">
    <location>
        <begin position="1"/>
        <end position="16"/>
    </location>
</feature>
<gene>
    <name evidence="3" type="ORF">PENSOL_c108G00457</name>
</gene>
<dbReference type="STRING" id="60172.A0A1V6Q8L6"/>
<feature type="compositionally biased region" description="Polar residues" evidence="1">
    <location>
        <begin position="386"/>
        <end position="395"/>
    </location>
</feature>
<organism evidence="3 4">
    <name type="scientific">Penicillium solitum</name>
    <dbReference type="NCBI Taxonomy" id="60172"/>
    <lineage>
        <taxon>Eukaryota</taxon>
        <taxon>Fungi</taxon>
        <taxon>Dikarya</taxon>
        <taxon>Ascomycota</taxon>
        <taxon>Pezizomycotina</taxon>
        <taxon>Eurotiomycetes</taxon>
        <taxon>Eurotiomycetidae</taxon>
        <taxon>Eurotiales</taxon>
        <taxon>Aspergillaceae</taxon>
        <taxon>Penicillium</taxon>
    </lineage>
</organism>
<dbReference type="AlphaFoldDB" id="A0A1V6Q8L6"/>
<evidence type="ECO:0000313" key="4">
    <source>
        <dbReference type="Proteomes" id="UP000191612"/>
    </source>
</evidence>
<feature type="chain" id="PRO_5013071103" description="Ig-like domain-containing protein" evidence="2">
    <location>
        <begin position="17"/>
        <end position="395"/>
    </location>
</feature>
<evidence type="ECO:0000313" key="3">
    <source>
        <dbReference type="EMBL" id="OQD85146.1"/>
    </source>
</evidence>